<evidence type="ECO:0000313" key="2">
    <source>
        <dbReference type="Proteomes" id="UP000001631"/>
    </source>
</evidence>
<dbReference type="RefSeq" id="XP_045286054.1">
    <property type="nucleotide sequence ID" value="XM_045432886.1"/>
</dbReference>
<keyword evidence="2" id="KW-1185">Reference proteome</keyword>
<protein>
    <submittedName>
        <fullName evidence="1">Uncharacterized protein</fullName>
    </submittedName>
</protein>
<gene>
    <name evidence="1" type="ORF">HCBG_05837</name>
</gene>
<reference evidence="1" key="1">
    <citation type="submission" date="2009-02" db="EMBL/GenBank/DDBJ databases">
        <title>The Genome Sequence of Ajellomyces capsulatus strain G186AR.</title>
        <authorList>
            <consortium name="The Broad Institute Genome Sequencing Platform"/>
            <person name="Champion M."/>
            <person name="Cuomo C."/>
            <person name="Ma L.-J."/>
            <person name="Henn M.R."/>
            <person name="Sil A."/>
            <person name="Goldman B."/>
            <person name="Young S.K."/>
            <person name="Kodira C.D."/>
            <person name="Zeng Q."/>
            <person name="Koehrsen M."/>
            <person name="Alvarado L."/>
            <person name="Berlin A."/>
            <person name="Borenstein D."/>
            <person name="Chen Z."/>
            <person name="Engels R."/>
            <person name="Freedman E."/>
            <person name="Gellesch M."/>
            <person name="Goldberg J."/>
            <person name="Griggs A."/>
            <person name="Gujja S."/>
            <person name="Heiman D."/>
            <person name="Hepburn T."/>
            <person name="Howarth C."/>
            <person name="Jen D."/>
            <person name="Larson L."/>
            <person name="Lewis B."/>
            <person name="Mehta T."/>
            <person name="Park D."/>
            <person name="Pearson M."/>
            <person name="Roberts A."/>
            <person name="Saif S."/>
            <person name="Shea T."/>
            <person name="Shenoy N."/>
            <person name="Sisk P."/>
            <person name="Stolte C."/>
            <person name="Sykes S."/>
            <person name="Walk T."/>
            <person name="White J."/>
            <person name="Yandava C."/>
            <person name="Klein B."/>
            <person name="McEwen J.G."/>
            <person name="Puccia R."/>
            <person name="Goldman G.H."/>
            <person name="Felipe M.S."/>
            <person name="Nino-Vega G."/>
            <person name="San-Blas G."/>
            <person name="Taylor J."/>
            <person name="Mendoza L."/>
            <person name="Galagan J."/>
            <person name="Nusbaum C."/>
            <person name="Birren B."/>
        </authorList>
    </citation>
    <scope>NUCLEOTIDE SEQUENCE</scope>
    <source>
        <strain evidence="1">G186AR</strain>
    </source>
</reference>
<dbReference type="InParanoid" id="C0NRQ7"/>
<dbReference type="EMBL" id="GG663370">
    <property type="protein sequence ID" value="EEH05573.1"/>
    <property type="molecule type" value="Genomic_DNA"/>
</dbReference>
<name>C0NRQ7_AJECG</name>
<dbReference type="Proteomes" id="UP000001631">
    <property type="component" value="Unassembled WGS sequence"/>
</dbReference>
<organism evidence="1 2">
    <name type="scientific">Ajellomyces capsulatus (strain G186AR / H82 / ATCC MYA-2454 / RMSCC 2432)</name>
    <name type="common">Darling's disease fungus</name>
    <name type="synonym">Histoplasma capsulatum</name>
    <dbReference type="NCBI Taxonomy" id="447093"/>
    <lineage>
        <taxon>Eukaryota</taxon>
        <taxon>Fungi</taxon>
        <taxon>Dikarya</taxon>
        <taxon>Ascomycota</taxon>
        <taxon>Pezizomycotina</taxon>
        <taxon>Eurotiomycetes</taxon>
        <taxon>Eurotiomycetidae</taxon>
        <taxon>Onygenales</taxon>
        <taxon>Ajellomycetaceae</taxon>
        <taxon>Histoplasma</taxon>
    </lineage>
</organism>
<dbReference type="VEuPathDB" id="FungiDB:I7I50_06064"/>
<dbReference type="HOGENOM" id="CLU_1111125_0_0_1"/>
<accession>C0NRQ7</accession>
<dbReference type="AlphaFoldDB" id="C0NRQ7"/>
<sequence length="250" mass="27436">MPTSHDMGCSSSLESLVLNSSQKHTQLSSWPHGGGISGLCLLERKDYSRSTHIHLTFPSLKGPVPENGSIFSKLQHREDKNSRTERLYLSTLQLAHIRKSGDSGGGDFGAFHRQISQFAGTRGARTAALIEDIGCMNLSTTPMNTLDHNKDVPPPPLASVFREKQGRNSPDIFLLIFFSIQPFYTYSVGTPAIQGIMQNRLNMAGHTADIPKNNKDILSRLGQTIVGRRVSRQLTAHSDWGPGTTCGFHP</sequence>
<dbReference type="GeneID" id="69038853"/>
<evidence type="ECO:0000313" key="1">
    <source>
        <dbReference type="EMBL" id="EEH05573.1"/>
    </source>
</evidence>
<proteinExistence type="predicted"/>